<dbReference type="InterPro" id="IPR058240">
    <property type="entry name" value="rSAM_sf"/>
</dbReference>
<protein>
    <recommendedName>
        <fullName evidence="7">Radical SAM core domain-containing protein</fullName>
    </recommendedName>
</protein>
<organism evidence="8 9">
    <name type="scientific">Spirosoma endophyticum</name>
    <dbReference type="NCBI Taxonomy" id="662367"/>
    <lineage>
        <taxon>Bacteria</taxon>
        <taxon>Pseudomonadati</taxon>
        <taxon>Bacteroidota</taxon>
        <taxon>Cytophagia</taxon>
        <taxon>Cytophagales</taxon>
        <taxon>Cytophagaceae</taxon>
        <taxon>Spirosoma</taxon>
    </lineage>
</organism>
<evidence type="ECO:0000259" key="7">
    <source>
        <dbReference type="Pfam" id="PF04055"/>
    </source>
</evidence>
<dbReference type="InterPro" id="IPR013785">
    <property type="entry name" value="Aldolase_TIM"/>
</dbReference>
<keyword evidence="4" id="KW-0479">Metal-binding</keyword>
<dbReference type="Gene3D" id="3.20.20.70">
    <property type="entry name" value="Aldolase class I"/>
    <property type="match status" value="1"/>
</dbReference>
<evidence type="ECO:0000256" key="6">
    <source>
        <dbReference type="ARBA" id="ARBA00023014"/>
    </source>
</evidence>
<accession>A0A1I2BMA3</accession>
<evidence type="ECO:0000256" key="2">
    <source>
        <dbReference type="ARBA" id="ARBA00022485"/>
    </source>
</evidence>
<dbReference type="NCBIfam" id="TIGR04085">
    <property type="entry name" value="rSAM_more_4Fe4S"/>
    <property type="match status" value="1"/>
</dbReference>
<dbReference type="Proteomes" id="UP000198598">
    <property type="component" value="Unassembled WGS sequence"/>
</dbReference>
<keyword evidence="9" id="KW-1185">Reference proteome</keyword>
<evidence type="ECO:0000256" key="4">
    <source>
        <dbReference type="ARBA" id="ARBA00022723"/>
    </source>
</evidence>
<dbReference type="STRING" id="662367.SAMN05216167_115123"/>
<dbReference type="GO" id="GO:0003824">
    <property type="term" value="F:catalytic activity"/>
    <property type="evidence" value="ECO:0007669"/>
    <property type="project" value="InterPro"/>
</dbReference>
<sequence>MRFKLSKYLIQTDQTERSGTSVLLSTRTAKAFILKKALSEKIQREDWSSLTPDEFDFFKELEIIVPEQEDELATMLARSHEAIANVKNLYHVIQPTSVCQLGCGYCGQTHQKGHLNAEHSDKLLLRLRGKLEKKQFNQVSISWFGSEPLTGYPQIQYLAPKLIALAEEYQCQYASNMVTNGLNLSEKIYFDLAKNLGVTSIEVTLDGTAEYHDNRRYTKRGKPTFNQILKNIVSIVNNPDYDREQCPISIRCNVDKHNEESVIPLINLLAEYRLQTKISHFYAAPVHSWGNDAHLQSLEKQAFANKEIEWFRHLLELGFTLPALLPQLTPIVCLSVVPNNEVIDAFGNVFDCTETPYVDRYKGTNYIQGNLSDNTIDGERPLLSFYDQVAKEAYDCHTCVMLPVCGGGCPKSWVEGIPACPTNKFNVKEKLLLYVATNGAREKIPAYVN</sequence>
<dbReference type="UniPathway" id="UPA00782"/>
<evidence type="ECO:0000313" key="9">
    <source>
        <dbReference type="Proteomes" id="UP000198598"/>
    </source>
</evidence>
<dbReference type="InterPro" id="IPR007197">
    <property type="entry name" value="rSAM"/>
</dbReference>
<keyword evidence="6" id="KW-0411">Iron-sulfur</keyword>
<dbReference type="SFLD" id="SFLDG01067">
    <property type="entry name" value="SPASM/twitch_domain_containing"/>
    <property type="match status" value="1"/>
</dbReference>
<dbReference type="CDD" id="cd01335">
    <property type="entry name" value="Radical_SAM"/>
    <property type="match status" value="1"/>
</dbReference>
<evidence type="ECO:0000313" key="8">
    <source>
        <dbReference type="EMBL" id="SFE56403.1"/>
    </source>
</evidence>
<dbReference type="SUPFAM" id="SSF102114">
    <property type="entry name" value="Radical SAM enzymes"/>
    <property type="match status" value="1"/>
</dbReference>
<dbReference type="PANTHER" id="PTHR43787:SF3">
    <property type="entry name" value="ARYLSULFATASE REGULATORY PROTEIN"/>
    <property type="match status" value="1"/>
</dbReference>
<dbReference type="PANTHER" id="PTHR43787">
    <property type="entry name" value="FEMO COFACTOR BIOSYNTHESIS PROTEIN NIFB-RELATED"/>
    <property type="match status" value="1"/>
</dbReference>
<dbReference type="OrthoDB" id="9808591at2"/>
<feature type="domain" description="Radical SAM core" evidence="7">
    <location>
        <begin position="93"/>
        <end position="232"/>
    </location>
</feature>
<comment type="cofactor">
    <cofactor evidence="1">
        <name>[4Fe-4S] cluster</name>
        <dbReference type="ChEBI" id="CHEBI:49883"/>
    </cofactor>
</comment>
<dbReference type="GO" id="GO:0051539">
    <property type="term" value="F:4 iron, 4 sulfur cluster binding"/>
    <property type="evidence" value="ECO:0007669"/>
    <property type="project" value="UniProtKB-KW"/>
</dbReference>
<proteinExistence type="predicted"/>
<dbReference type="SFLD" id="SFLDS00029">
    <property type="entry name" value="Radical_SAM"/>
    <property type="match status" value="1"/>
</dbReference>
<dbReference type="GO" id="GO:0046872">
    <property type="term" value="F:metal ion binding"/>
    <property type="evidence" value="ECO:0007669"/>
    <property type="project" value="UniProtKB-KW"/>
</dbReference>
<evidence type="ECO:0000256" key="5">
    <source>
        <dbReference type="ARBA" id="ARBA00023004"/>
    </source>
</evidence>
<dbReference type="EMBL" id="FOLQ01000015">
    <property type="protein sequence ID" value="SFE56403.1"/>
    <property type="molecule type" value="Genomic_DNA"/>
</dbReference>
<dbReference type="AlphaFoldDB" id="A0A1I2BMA3"/>
<evidence type="ECO:0000256" key="1">
    <source>
        <dbReference type="ARBA" id="ARBA00001966"/>
    </source>
</evidence>
<keyword evidence="3" id="KW-0949">S-adenosyl-L-methionine</keyword>
<gene>
    <name evidence="8" type="ORF">SAMN05216167_115123</name>
</gene>
<reference evidence="8 9" key="1">
    <citation type="submission" date="2016-10" db="EMBL/GenBank/DDBJ databases">
        <authorList>
            <person name="de Groot N.N."/>
        </authorList>
    </citation>
    <scope>NUCLEOTIDE SEQUENCE [LARGE SCALE GENOMIC DNA]</scope>
    <source>
        <strain evidence="8 9">DSM 26130</strain>
    </source>
</reference>
<dbReference type="Pfam" id="PF04055">
    <property type="entry name" value="Radical_SAM"/>
    <property type="match status" value="1"/>
</dbReference>
<keyword evidence="2" id="KW-0004">4Fe-4S</keyword>
<name>A0A1I2BMA3_9BACT</name>
<evidence type="ECO:0000256" key="3">
    <source>
        <dbReference type="ARBA" id="ARBA00022691"/>
    </source>
</evidence>
<dbReference type="RefSeq" id="WP_093832008.1">
    <property type="nucleotide sequence ID" value="NZ_FOLQ01000015.1"/>
</dbReference>
<dbReference type="InterPro" id="IPR023885">
    <property type="entry name" value="4Fe4S-binding_SPASM_dom"/>
</dbReference>
<keyword evidence="5" id="KW-0408">Iron</keyword>